<dbReference type="PROSITE" id="PS50097">
    <property type="entry name" value="BTB"/>
    <property type="match status" value="1"/>
</dbReference>
<dbReference type="OrthoDB" id="2311693at2759"/>
<dbReference type="InterPro" id="IPR002083">
    <property type="entry name" value="MATH/TRAF_dom"/>
</dbReference>
<dbReference type="SUPFAM" id="SSF49599">
    <property type="entry name" value="TRAF domain-like"/>
    <property type="match status" value="1"/>
</dbReference>
<dbReference type="Gene3D" id="2.60.210.10">
    <property type="entry name" value="Apoptosis, Tumor Necrosis Factor Receptor Associated Protein 2, Chain A"/>
    <property type="match status" value="1"/>
</dbReference>
<protein>
    <submittedName>
        <fullName evidence="3">TD and POZ domain-containing protein 3</fullName>
    </submittedName>
</protein>
<feature type="domain" description="MATH" evidence="2">
    <location>
        <begin position="252"/>
        <end position="316"/>
    </location>
</feature>
<dbReference type="PANTHER" id="PTHR24410">
    <property type="entry name" value="HL07962P-RELATED"/>
    <property type="match status" value="1"/>
</dbReference>
<dbReference type="Pfam" id="PF22486">
    <property type="entry name" value="MATH_2"/>
    <property type="match status" value="1"/>
</dbReference>
<name>A0A087U3R9_STEMI</name>
<dbReference type="PROSITE" id="PS50144">
    <property type="entry name" value="MATH"/>
    <property type="match status" value="2"/>
</dbReference>
<dbReference type="CDD" id="cd18186">
    <property type="entry name" value="BTB_POZ_ZBTB_KLHL-like"/>
    <property type="match status" value="1"/>
</dbReference>
<dbReference type="CDD" id="cd00121">
    <property type="entry name" value="MATH"/>
    <property type="match status" value="1"/>
</dbReference>
<dbReference type="AlphaFoldDB" id="A0A087U3R9"/>
<dbReference type="STRING" id="407821.A0A087U3R9"/>
<evidence type="ECO:0000259" key="2">
    <source>
        <dbReference type="PROSITE" id="PS50144"/>
    </source>
</evidence>
<sequence length="316" mass="36588">MEKQKGDKFTFTWIIENFSMCHGSRGESLGSPEFVLNSLPGMKWRVEVFAQDCYEGNDICIYVTRDDNISDLCTIKCTAQILDWNGRIYCSITNEVEVENSDDLGFLCAFERNYLLHSLVHDILVIKCTFQPVGDSNKEDELPELSYKNELFTDVVLRTGDSTFRAHKAILSVRWPKLLEMLHAEETCEQILDVKPDVLEAMLEYVYTGKLNCSEPEILANLHLARIKYGFPSLQCTPYVDQKARTIITMEKISFEWPIKNFSSLPINSILYSHVFSVNILESCRWNLKFHIHKDDIYGRVFDIFICKLYDIKSKP</sequence>
<accession>A0A087U3R9</accession>
<dbReference type="SUPFAM" id="SSF54695">
    <property type="entry name" value="POZ domain"/>
    <property type="match status" value="1"/>
</dbReference>
<feature type="domain" description="MATH" evidence="2">
    <location>
        <begin position="8"/>
        <end position="130"/>
    </location>
</feature>
<dbReference type="Proteomes" id="UP000054359">
    <property type="component" value="Unassembled WGS sequence"/>
</dbReference>
<dbReference type="InterPro" id="IPR051481">
    <property type="entry name" value="BTB-POZ/Galectin-3-binding"/>
</dbReference>
<dbReference type="Gene3D" id="3.30.710.10">
    <property type="entry name" value="Potassium Channel Kv1.1, Chain A"/>
    <property type="match status" value="1"/>
</dbReference>
<gene>
    <name evidence="3" type="ORF">X975_17685</name>
</gene>
<keyword evidence="4" id="KW-1185">Reference proteome</keyword>
<evidence type="ECO:0000313" key="4">
    <source>
        <dbReference type="Proteomes" id="UP000054359"/>
    </source>
</evidence>
<feature type="domain" description="BTB" evidence="1">
    <location>
        <begin position="153"/>
        <end position="215"/>
    </location>
</feature>
<dbReference type="EMBL" id="KK118028">
    <property type="protein sequence ID" value="KFM72008.1"/>
    <property type="molecule type" value="Genomic_DNA"/>
</dbReference>
<evidence type="ECO:0000313" key="3">
    <source>
        <dbReference type="EMBL" id="KFM72008.1"/>
    </source>
</evidence>
<dbReference type="Pfam" id="PF00651">
    <property type="entry name" value="BTB"/>
    <property type="match status" value="1"/>
</dbReference>
<reference evidence="3 4" key="1">
    <citation type="submission" date="2013-11" db="EMBL/GenBank/DDBJ databases">
        <title>Genome sequencing of Stegodyphus mimosarum.</title>
        <authorList>
            <person name="Bechsgaard J."/>
        </authorList>
    </citation>
    <scope>NUCLEOTIDE SEQUENCE [LARGE SCALE GENOMIC DNA]</scope>
</reference>
<dbReference type="InterPro" id="IPR011333">
    <property type="entry name" value="SKP1/BTB/POZ_sf"/>
</dbReference>
<dbReference type="InterPro" id="IPR008974">
    <property type="entry name" value="TRAF-like"/>
</dbReference>
<dbReference type="SMART" id="SM00225">
    <property type="entry name" value="BTB"/>
    <property type="match status" value="1"/>
</dbReference>
<feature type="non-terminal residue" evidence="3">
    <location>
        <position position="316"/>
    </location>
</feature>
<dbReference type="InterPro" id="IPR000210">
    <property type="entry name" value="BTB/POZ_dom"/>
</dbReference>
<organism evidence="3 4">
    <name type="scientific">Stegodyphus mimosarum</name>
    <name type="common">African social velvet spider</name>
    <dbReference type="NCBI Taxonomy" id="407821"/>
    <lineage>
        <taxon>Eukaryota</taxon>
        <taxon>Metazoa</taxon>
        <taxon>Ecdysozoa</taxon>
        <taxon>Arthropoda</taxon>
        <taxon>Chelicerata</taxon>
        <taxon>Arachnida</taxon>
        <taxon>Araneae</taxon>
        <taxon>Araneomorphae</taxon>
        <taxon>Entelegynae</taxon>
        <taxon>Eresoidea</taxon>
        <taxon>Eresidae</taxon>
        <taxon>Stegodyphus</taxon>
    </lineage>
</organism>
<evidence type="ECO:0000259" key="1">
    <source>
        <dbReference type="PROSITE" id="PS50097"/>
    </source>
</evidence>
<dbReference type="PANTHER" id="PTHR24410:SF23">
    <property type="entry name" value="BTB DOMAIN-CONTAINING PROTEIN-RELATED"/>
    <property type="match status" value="1"/>
</dbReference>
<proteinExistence type="predicted"/>